<sequence length="156" mass="18241">MVDFEIDKGWDNNMNHLAIMNKKKKFIEMILSGEKTIESRWYVNKISPWNKIRKGETVWFKDSGEKVTAKAKVSNVIQFDNLTPSKILEILKLYGKEIGFKEDKYEEWIKSCSNKHYCILVFLSNPKSVEPFEIDKTGFGISSAWISIENINKLRK</sequence>
<organism evidence="1 2">
    <name type="scientific">candidate division WWE3 bacterium</name>
    <dbReference type="NCBI Taxonomy" id="2053526"/>
    <lineage>
        <taxon>Bacteria</taxon>
        <taxon>Katanobacteria</taxon>
    </lineage>
</organism>
<evidence type="ECO:0000313" key="2">
    <source>
        <dbReference type="Proteomes" id="UP000590542"/>
    </source>
</evidence>
<dbReference type="Gene3D" id="2.30.130.30">
    <property type="entry name" value="Hypothetical protein"/>
    <property type="match status" value="1"/>
</dbReference>
<dbReference type="EMBL" id="JAAZNV010000006">
    <property type="protein sequence ID" value="NMB91361.1"/>
    <property type="molecule type" value="Genomic_DNA"/>
</dbReference>
<dbReference type="InterPro" id="IPR015947">
    <property type="entry name" value="PUA-like_sf"/>
</dbReference>
<dbReference type="Proteomes" id="UP000590542">
    <property type="component" value="Unassembled WGS sequence"/>
</dbReference>
<proteinExistence type="predicted"/>
<reference evidence="1 2" key="1">
    <citation type="journal article" date="2020" name="Biotechnol. Biofuels">
        <title>New insights from the biogas microbiome by comprehensive genome-resolved metagenomics of nearly 1600 species originating from multiple anaerobic digesters.</title>
        <authorList>
            <person name="Campanaro S."/>
            <person name="Treu L."/>
            <person name="Rodriguez-R L.M."/>
            <person name="Kovalovszki A."/>
            <person name="Ziels R.M."/>
            <person name="Maus I."/>
            <person name="Zhu X."/>
            <person name="Kougias P.G."/>
            <person name="Basile A."/>
            <person name="Luo G."/>
            <person name="Schluter A."/>
            <person name="Konstantinidis K.T."/>
            <person name="Angelidaki I."/>
        </authorList>
    </citation>
    <scope>NUCLEOTIDE SEQUENCE [LARGE SCALE GENOMIC DNA]</scope>
    <source>
        <strain evidence="1">AS27yjCOA_202</strain>
    </source>
</reference>
<dbReference type="AlphaFoldDB" id="A0A7X9E6V5"/>
<accession>A0A7X9E6V5</accession>
<gene>
    <name evidence="1" type="ORF">GYA37_00775</name>
</gene>
<comment type="caution">
    <text evidence="1">The sequence shown here is derived from an EMBL/GenBank/DDBJ whole genome shotgun (WGS) entry which is preliminary data.</text>
</comment>
<protein>
    <recommendedName>
        <fullName evidence="3">ASCH domain-containing protein</fullName>
    </recommendedName>
</protein>
<dbReference type="SUPFAM" id="SSF88697">
    <property type="entry name" value="PUA domain-like"/>
    <property type="match status" value="1"/>
</dbReference>
<name>A0A7X9E6V5_UNCKA</name>
<evidence type="ECO:0008006" key="3">
    <source>
        <dbReference type="Google" id="ProtNLM"/>
    </source>
</evidence>
<evidence type="ECO:0000313" key="1">
    <source>
        <dbReference type="EMBL" id="NMB91361.1"/>
    </source>
</evidence>